<feature type="domain" description="Flagellar hook-length control protein-like C-terminal" evidence="3">
    <location>
        <begin position="644"/>
        <end position="725"/>
    </location>
</feature>
<dbReference type="InterPro" id="IPR038610">
    <property type="entry name" value="FliK-like_C_sf"/>
</dbReference>
<feature type="compositionally biased region" description="Polar residues" evidence="2">
    <location>
        <begin position="204"/>
        <end position="217"/>
    </location>
</feature>
<feature type="coiled-coil region" evidence="1">
    <location>
        <begin position="591"/>
        <end position="697"/>
    </location>
</feature>
<dbReference type="AlphaFoldDB" id="A0A1C0TXA4"/>
<dbReference type="Pfam" id="PF02120">
    <property type="entry name" value="Flg_hook"/>
    <property type="match status" value="1"/>
</dbReference>
<dbReference type="PANTHER" id="PTHR37533:SF2">
    <property type="entry name" value="FLAGELLAR HOOK-LENGTH CONTROL PROTEIN"/>
    <property type="match status" value="1"/>
</dbReference>
<feature type="compositionally biased region" description="Polar residues" evidence="2">
    <location>
        <begin position="108"/>
        <end position="126"/>
    </location>
</feature>
<feature type="region of interest" description="Disordered" evidence="2">
    <location>
        <begin position="465"/>
        <end position="501"/>
    </location>
</feature>
<dbReference type="Proteomes" id="UP000093366">
    <property type="component" value="Unassembled WGS sequence"/>
</dbReference>
<feature type="compositionally biased region" description="Basic and acidic residues" evidence="2">
    <location>
        <begin position="37"/>
        <end position="68"/>
    </location>
</feature>
<dbReference type="PANTHER" id="PTHR37533">
    <property type="entry name" value="FLAGELLAR HOOK-LENGTH CONTROL PROTEIN"/>
    <property type="match status" value="1"/>
</dbReference>
<dbReference type="EMBL" id="MAUJ01000001">
    <property type="protein sequence ID" value="OCQ23927.1"/>
    <property type="molecule type" value="Genomic_DNA"/>
</dbReference>
<sequence>MVNVSLDVGLNNTVSPQDRQVEESSDGKGFMAMLAEANEREDAKAAIQKEADKEELTNQETSAEKTRAGEVQQGTQRPVPKGLDEPLKLDDSNLPKSNQGPDVVLKIETTNEASKPSSTPNPDTLLSQINAANNQKTDVEHHLAPVPQALKDHLGKAEKVDELPVKGGKKGPIDLIGPIVVQDNKLDNKTADATPNDSVKAESKQANVEVGNSSKQLPGQGEVVKPVPAGPRYSEGPIGDPTDGEAQVSDKPKMLESGNRSIPDVKAEAFNGVAKEREWHLHNEKESKPASVASQKPNTDVDSKLVTPKASESEQKAPDLISQLMQKERTSAAPQQDNSAAPQQDNKMAQPSVSEAVVKSPLNKNIEMATDKPTEPAAVSDSDGAEIVKNIPKQAISEFVNVPKAPESKSTSVSELKAMVDNLSPQEKQELETLLNERLNDTKSTDSASRKQEAALYQALTGKSPNSIAQEGSSIAGKVTGETEQKDNALINGIKQSSDKLESVVKSDAAVKPEFTYNSTKAPVKEQVAPEASKQSVADVVVNTEEQAELPSDFEGEQQNSGNNQRQTASQNVENVFKAIRSLGSEQIQSKEEFEQVIQQVEQSRQNQQTAVQQTSAQVKLQADPALAQALNLTRNDAAKMLQEKVNMMINLNNKEAEIRLDPAELGSMQIRIRSDAEQAQINFVVQNQQAKELLEESMPKLREMLEEQGIELGESNIQQQSEGNSNDDDGEQQGHGKLANEASEAQNNKEQSVTSRKQSDSAIDYYA</sequence>
<proteinExistence type="predicted"/>
<dbReference type="RefSeq" id="WP_065789922.1">
    <property type="nucleotide sequence ID" value="NZ_MAUJ01000001.1"/>
</dbReference>
<gene>
    <name evidence="4" type="ORF">A7985_08305</name>
</gene>
<dbReference type="InterPro" id="IPR021136">
    <property type="entry name" value="Flagellar_hook_control-like_C"/>
</dbReference>
<accession>A0A1C0TXA4</accession>
<feature type="compositionally biased region" description="Basic and acidic residues" evidence="2">
    <location>
        <begin position="274"/>
        <end position="288"/>
    </location>
</feature>
<evidence type="ECO:0000256" key="1">
    <source>
        <dbReference type="SAM" id="Coils"/>
    </source>
</evidence>
<dbReference type="Gene3D" id="3.30.750.140">
    <property type="match status" value="1"/>
</dbReference>
<feature type="region of interest" description="Disordered" evidence="2">
    <location>
        <begin position="711"/>
        <end position="768"/>
    </location>
</feature>
<feature type="region of interest" description="Disordered" evidence="2">
    <location>
        <begin position="548"/>
        <end position="570"/>
    </location>
</feature>
<dbReference type="OrthoDB" id="1792985at2"/>
<reference evidence="5" key="1">
    <citation type="submission" date="2016-07" db="EMBL/GenBank/DDBJ databases">
        <authorList>
            <person name="Florea S."/>
            <person name="Webb J.S."/>
            <person name="Jaromczyk J."/>
            <person name="Schardl C.L."/>
        </authorList>
    </citation>
    <scope>NUCLEOTIDE SEQUENCE [LARGE SCALE GENOMIC DNA]</scope>
    <source>
        <strain evidence="5">IPB1</strain>
    </source>
</reference>
<dbReference type="InterPro" id="IPR052563">
    <property type="entry name" value="FliK"/>
</dbReference>
<name>A0A1C0TXA4_9GAMM</name>
<evidence type="ECO:0000313" key="4">
    <source>
        <dbReference type="EMBL" id="OCQ23927.1"/>
    </source>
</evidence>
<organism evidence="4 5">
    <name type="scientific">Pseudoalteromonas luteoviolacea</name>
    <dbReference type="NCBI Taxonomy" id="43657"/>
    <lineage>
        <taxon>Bacteria</taxon>
        <taxon>Pseudomonadati</taxon>
        <taxon>Pseudomonadota</taxon>
        <taxon>Gammaproteobacteria</taxon>
        <taxon>Alteromonadales</taxon>
        <taxon>Pseudoalteromonadaceae</taxon>
        <taxon>Pseudoalteromonas</taxon>
    </lineage>
</organism>
<feature type="compositionally biased region" description="Polar residues" evidence="2">
    <location>
        <begin position="332"/>
        <end position="353"/>
    </location>
</feature>
<comment type="caution">
    <text evidence="4">The sequence shown here is derived from an EMBL/GenBank/DDBJ whole genome shotgun (WGS) entry which is preliminary data.</text>
</comment>
<feature type="compositionally biased region" description="Polar residues" evidence="2">
    <location>
        <begin position="716"/>
        <end position="725"/>
    </location>
</feature>
<feature type="compositionally biased region" description="Polar residues" evidence="2">
    <location>
        <begin position="744"/>
        <end position="757"/>
    </location>
</feature>
<keyword evidence="1" id="KW-0175">Coiled coil</keyword>
<protein>
    <recommendedName>
        <fullName evidence="3">Flagellar hook-length control protein-like C-terminal domain-containing protein</fullName>
    </recommendedName>
</protein>
<feature type="compositionally biased region" description="Polar residues" evidence="2">
    <location>
        <begin position="557"/>
        <end position="570"/>
    </location>
</feature>
<feature type="compositionally biased region" description="Basic and acidic residues" evidence="2">
    <location>
        <begin position="82"/>
        <end position="93"/>
    </location>
</feature>
<feature type="region of interest" description="Disordered" evidence="2">
    <location>
        <begin position="186"/>
        <end position="384"/>
    </location>
</feature>
<evidence type="ECO:0000313" key="5">
    <source>
        <dbReference type="Proteomes" id="UP000093366"/>
    </source>
</evidence>
<dbReference type="CDD" id="cd17470">
    <property type="entry name" value="T3SS_Flik_C"/>
    <property type="match status" value="1"/>
</dbReference>
<evidence type="ECO:0000259" key="3">
    <source>
        <dbReference type="Pfam" id="PF02120"/>
    </source>
</evidence>
<feature type="region of interest" description="Disordered" evidence="2">
    <location>
        <begin position="1"/>
        <end position="126"/>
    </location>
</feature>
<evidence type="ECO:0000256" key="2">
    <source>
        <dbReference type="SAM" id="MobiDB-lite"/>
    </source>
</evidence>